<keyword evidence="2" id="KW-0997">Cell inner membrane</keyword>
<evidence type="ECO:0000256" key="3">
    <source>
        <dbReference type="ARBA" id="ARBA00023224"/>
    </source>
</evidence>
<dbReference type="InterPro" id="IPR004089">
    <property type="entry name" value="MCPsignal_dom"/>
</dbReference>
<keyword evidence="2" id="KW-1003">Cell membrane</keyword>
<dbReference type="AlphaFoldDB" id="A0A857CE74"/>
<keyword evidence="2" id="KW-0472">Membrane</keyword>
<dbReference type="Proteomes" id="UP000435648">
    <property type="component" value="Chromosome"/>
</dbReference>
<feature type="region of interest" description="Disordered" evidence="6">
    <location>
        <begin position="54"/>
        <end position="74"/>
    </location>
</feature>
<dbReference type="GO" id="GO:0006935">
    <property type="term" value="P:chemotaxis"/>
    <property type="evidence" value="ECO:0007669"/>
    <property type="project" value="InterPro"/>
</dbReference>
<evidence type="ECO:0000256" key="2">
    <source>
        <dbReference type="ARBA" id="ARBA00022519"/>
    </source>
</evidence>
<dbReference type="Pfam" id="PF00015">
    <property type="entry name" value="MCPsignal"/>
    <property type="match status" value="1"/>
</dbReference>
<dbReference type="InterPro" id="IPR004090">
    <property type="entry name" value="Chemotax_Me-accpt_rcpt"/>
</dbReference>
<evidence type="ECO:0000313" key="9">
    <source>
        <dbReference type="EMBL" id="QGZ37324.1"/>
    </source>
</evidence>
<accession>A0A857CE74</accession>
<evidence type="ECO:0008006" key="11">
    <source>
        <dbReference type="Google" id="ProtNLM"/>
    </source>
</evidence>
<dbReference type="PANTHER" id="PTHR32089:SF112">
    <property type="entry name" value="LYSOZYME-LIKE PROTEIN-RELATED"/>
    <property type="match status" value="1"/>
</dbReference>
<feature type="domain" description="Methyl-accepting transducer" evidence="7">
    <location>
        <begin position="48"/>
        <end position="273"/>
    </location>
</feature>
<reference evidence="9 10" key="1">
    <citation type="submission" date="2019-12" db="EMBL/GenBank/DDBJ databases">
        <title>The genome of Stappia indica PHM037.</title>
        <authorList>
            <person name="Kacar D."/>
            <person name="Galan B."/>
            <person name="Canedo L."/>
            <person name="Rodriguez P."/>
            <person name="de la Calle F."/>
            <person name="Garcia J.L."/>
        </authorList>
    </citation>
    <scope>NUCLEOTIDE SEQUENCE [LARGE SCALE GENOMIC DNA]</scope>
    <source>
        <strain evidence="9 10">PHM037</strain>
    </source>
</reference>
<dbReference type="EMBL" id="CP046908">
    <property type="protein sequence ID" value="QGZ37324.1"/>
    <property type="molecule type" value="Genomic_DNA"/>
</dbReference>
<sequence length="297" mass="30505">MDLAISVYIEAGHRDRRETLDAIAGRFEQAVATAVDTCAQTAAAMDEVSRELGTVSSKNAESSHFAERASGEASDNVQAAAAASEEMAASIREIARQADEARRVSQQAVSAAALSNDKITSLTAASQRIGDIVKLISDIAGQTNLLALNATIEAARAGEAGKGFAVVAAEVKGLAEQTSRATADIAAQIGEIQTATGDSAEAIGSVSSTIETMNNIATAIAAAVQQQSAATGEISRNISEASDGTMRVSESTAGILQAALRGKEVAGAVGEQSSRLNTDIRELQVRMTELIATIRAA</sequence>
<comment type="subcellular location">
    <subcellularLocation>
        <location evidence="1">Cell inner membrane</location>
        <topology evidence="1">Multi-pass membrane protein</topology>
    </subcellularLocation>
</comment>
<dbReference type="GO" id="GO:0005886">
    <property type="term" value="C:plasma membrane"/>
    <property type="evidence" value="ECO:0007669"/>
    <property type="project" value="UniProtKB-SubCell"/>
</dbReference>
<evidence type="ECO:0000256" key="5">
    <source>
        <dbReference type="PROSITE-ProRule" id="PRU00284"/>
    </source>
</evidence>
<evidence type="ECO:0000313" key="10">
    <source>
        <dbReference type="Proteomes" id="UP000435648"/>
    </source>
</evidence>
<proteinExistence type="inferred from homology"/>
<dbReference type="PANTHER" id="PTHR32089">
    <property type="entry name" value="METHYL-ACCEPTING CHEMOTAXIS PROTEIN MCPB"/>
    <property type="match status" value="1"/>
</dbReference>
<evidence type="ECO:0000256" key="4">
    <source>
        <dbReference type="ARBA" id="ARBA00029447"/>
    </source>
</evidence>
<dbReference type="GO" id="GO:0004888">
    <property type="term" value="F:transmembrane signaling receptor activity"/>
    <property type="evidence" value="ECO:0007669"/>
    <property type="project" value="InterPro"/>
</dbReference>
<evidence type="ECO:0000259" key="8">
    <source>
        <dbReference type="PROSITE" id="PS50192"/>
    </source>
</evidence>
<comment type="similarity">
    <text evidence="4">Belongs to the methyl-accepting chemotaxis (MCP) protein family.</text>
</comment>
<dbReference type="SMART" id="SM00283">
    <property type="entry name" value="MA"/>
    <property type="match status" value="1"/>
</dbReference>
<dbReference type="PROSITE" id="PS50111">
    <property type="entry name" value="CHEMOTAXIS_TRANSDUC_2"/>
    <property type="match status" value="1"/>
</dbReference>
<organism evidence="9 10">
    <name type="scientific">Stappia indica</name>
    <dbReference type="NCBI Taxonomy" id="538381"/>
    <lineage>
        <taxon>Bacteria</taxon>
        <taxon>Pseudomonadati</taxon>
        <taxon>Pseudomonadota</taxon>
        <taxon>Alphaproteobacteria</taxon>
        <taxon>Hyphomicrobiales</taxon>
        <taxon>Stappiaceae</taxon>
        <taxon>Stappia</taxon>
    </lineage>
</organism>
<dbReference type="GO" id="GO:0007165">
    <property type="term" value="P:signal transduction"/>
    <property type="evidence" value="ECO:0007669"/>
    <property type="project" value="UniProtKB-KW"/>
</dbReference>
<name>A0A857CE74_9HYPH</name>
<dbReference type="SUPFAM" id="SSF58104">
    <property type="entry name" value="Methyl-accepting chemotaxis protein (MCP) signaling domain"/>
    <property type="match status" value="1"/>
</dbReference>
<dbReference type="KEGG" id="siw:GH266_10085"/>
<gene>
    <name evidence="9" type="ORF">GH266_10085</name>
</gene>
<protein>
    <recommendedName>
        <fullName evidence="11">Methyl-accepting chemotaxis protein</fullName>
    </recommendedName>
</protein>
<evidence type="ECO:0000256" key="1">
    <source>
        <dbReference type="ARBA" id="ARBA00004429"/>
    </source>
</evidence>
<keyword evidence="3 5" id="KW-0807">Transducer</keyword>
<evidence type="ECO:0000256" key="6">
    <source>
        <dbReference type="SAM" id="MobiDB-lite"/>
    </source>
</evidence>
<dbReference type="PROSITE" id="PS50192">
    <property type="entry name" value="T_SNARE"/>
    <property type="match status" value="1"/>
</dbReference>
<dbReference type="Gene3D" id="1.10.287.950">
    <property type="entry name" value="Methyl-accepting chemotaxis protein"/>
    <property type="match status" value="1"/>
</dbReference>
<dbReference type="InterPro" id="IPR000727">
    <property type="entry name" value="T_SNARE_dom"/>
</dbReference>
<dbReference type="PRINTS" id="PR00260">
    <property type="entry name" value="CHEMTRNSDUCR"/>
</dbReference>
<feature type="domain" description="T-SNARE coiled-coil homology" evidence="8">
    <location>
        <begin position="193"/>
        <end position="255"/>
    </location>
</feature>
<evidence type="ECO:0000259" key="7">
    <source>
        <dbReference type="PROSITE" id="PS50111"/>
    </source>
</evidence>